<dbReference type="Proteomes" id="UP000255193">
    <property type="component" value="Unassembled WGS sequence"/>
</dbReference>
<evidence type="ECO:0000256" key="2">
    <source>
        <dbReference type="ARBA" id="ARBA00009959"/>
    </source>
</evidence>
<evidence type="ECO:0000256" key="7">
    <source>
        <dbReference type="ARBA" id="ARBA00022842"/>
    </source>
</evidence>
<evidence type="ECO:0000256" key="1">
    <source>
        <dbReference type="ARBA" id="ARBA00001946"/>
    </source>
</evidence>
<dbReference type="SUPFAM" id="SSF143430">
    <property type="entry name" value="TTP0101/SSO1404-like"/>
    <property type="match status" value="1"/>
</dbReference>
<keyword evidence="4 9" id="KW-0479">Metal-binding</keyword>
<reference evidence="10 11" key="1">
    <citation type="submission" date="2018-06" db="EMBL/GenBank/DDBJ databases">
        <authorList>
            <consortium name="Pathogen Informatics"/>
            <person name="Doyle S."/>
        </authorList>
    </citation>
    <scope>NUCLEOTIDE SEQUENCE [LARGE SCALE GENOMIC DNA]</scope>
    <source>
        <strain evidence="10 11">NCTC11091</strain>
    </source>
</reference>
<keyword evidence="6 9" id="KW-0378">Hydrolase</keyword>
<evidence type="ECO:0000256" key="5">
    <source>
        <dbReference type="ARBA" id="ARBA00022759"/>
    </source>
</evidence>
<evidence type="ECO:0000256" key="8">
    <source>
        <dbReference type="ARBA" id="ARBA00023118"/>
    </source>
</evidence>
<dbReference type="NCBIfam" id="TIGR01573">
    <property type="entry name" value="cas2"/>
    <property type="match status" value="1"/>
</dbReference>
<keyword evidence="8 9" id="KW-0051">Antiviral defense</keyword>
<dbReference type="Gene3D" id="3.30.70.240">
    <property type="match status" value="1"/>
</dbReference>
<organism evidence="10 11">
    <name type="scientific">Faucicola atlantae</name>
    <dbReference type="NCBI Taxonomy" id="34059"/>
    <lineage>
        <taxon>Bacteria</taxon>
        <taxon>Pseudomonadati</taxon>
        <taxon>Pseudomonadota</taxon>
        <taxon>Gammaproteobacteria</taxon>
        <taxon>Moraxellales</taxon>
        <taxon>Moraxellaceae</taxon>
        <taxon>Faucicola</taxon>
    </lineage>
</organism>
<name>A0A378Q339_9GAMM</name>
<accession>A0A378Q339</accession>
<dbReference type="InterPro" id="IPR021127">
    <property type="entry name" value="CRISPR_associated_Cas2"/>
</dbReference>
<dbReference type="Pfam" id="PF09827">
    <property type="entry name" value="CRISPR_Cas2"/>
    <property type="match status" value="1"/>
</dbReference>
<evidence type="ECO:0000256" key="9">
    <source>
        <dbReference type="HAMAP-Rule" id="MF_01471"/>
    </source>
</evidence>
<evidence type="ECO:0000313" key="10">
    <source>
        <dbReference type="EMBL" id="STY95122.1"/>
    </source>
</evidence>
<evidence type="ECO:0000256" key="4">
    <source>
        <dbReference type="ARBA" id="ARBA00022723"/>
    </source>
</evidence>
<dbReference type="PANTHER" id="PTHR34405">
    <property type="entry name" value="CRISPR-ASSOCIATED ENDORIBONUCLEASE CAS2"/>
    <property type="match status" value="1"/>
</dbReference>
<dbReference type="RefSeq" id="WP_067056173.1">
    <property type="nucleotide sequence ID" value="NZ_MXAO01000081.1"/>
</dbReference>
<dbReference type="EC" id="3.1.-.-" evidence="9"/>
<protein>
    <recommendedName>
        <fullName evidence="9">CRISPR-associated endoribonuclease Cas2</fullName>
        <ecNumber evidence="9">3.1.-.-</ecNumber>
    </recommendedName>
</protein>
<evidence type="ECO:0000313" key="11">
    <source>
        <dbReference type="Proteomes" id="UP000255193"/>
    </source>
</evidence>
<comment type="function">
    <text evidence="9">CRISPR (clustered regularly interspaced short palindromic repeat), is an adaptive immune system that provides protection against mobile genetic elements (viruses, transposable elements and conjugative plasmids). CRISPR clusters contain sequences complementary to antecedent mobile elements and target invading nucleic acids. CRISPR clusters are transcribed and processed into CRISPR RNA (crRNA). Functions as a ssRNA-specific endoribonuclease. Involved in the integration of spacer DNA into the CRISPR cassette.</text>
</comment>
<comment type="cofactor">
    <cofactor evidence="1 9">
        <name>Mg(2+)</name>
        <dbReference type="ChEBI" id="CHEBI:18420"/>
    </cofactor>
</comment>
<dbReference type="PANTHER" id="PTHR34405:SF3">
    <property type="entry name" value="CRISPR-ASSOCIATED ENDORIBONUCLEASE CAS2 3"/>
    <property type="match status" value="1"/>
</dbReference>
<keyword evidence="5 9" id="KW-0255">Endonuclease</keyword>
<feature type="binding site" evidence="9">
    <location>
        <position position="11"/>
    </location>
    <ligand>
        <name>Mg(2+)</name>
        <dbReference type="ChEBI" id="CHEBI:18420"/>
        <note>catalytic</note>
    </ligand>
</feature>
<dbReference type="HAMAP" id="MF_01471">
    <property type="entry name" value="Cas2"/>
    <property type="match status" value="1"/>
</dbReference>
<evidence type="ECO:0000256" key="6">
    <source>
        <dbReference type="ARBA" id="ARBA00022801"/>
    </source>
</evidence>
<dbReference type="CDD" id="cd09725">
    <property type="entry name" value="Cas2_I_II_III"/>
    <property type="match status" value="1"/>
</dbReference>
<dbReference type="GO" id="GO:0043571">
    <property type="term" value="P:maintenance of CRISPR repeat elements"/>
    <property type="evidence" value="ECO:0007669"/>
    <property type="project" value="UniProtKB-UniRule"/>
</dbReference>
<dbReference type="GO" id="GO:0046872">
    <property type="term" value="F:metal ion binding"/>
    <property type="evidence" value="ECO:0007669"/>
    <property type="project" value="UniProtKB-UniRule"/>
</dbReference>
<dbReference type="AlphaFoldDB" id="A0A378Q339"/>
<evidence type="ECO:0000256" key="3">
    <source>
        <dbReference type="ARBA" id="ARBA00022722"/>
    </source>
</evidence>
<dbReference type="GO" id="GO:0051607">
    <property type="term" value="P:defense response to virus"/>
    <property type="evidence" value="ECO:0007669"/>
    <property type="project" value="UniProtKB-UniRule"/>
</dbReference>
<dbReference type="InterPro" id="IPR019199">
    <property type="entry name" value="Virulence_VapD/CRISPR_Cas2"/>
</dbReference>
<dbReference type="GO" id="GO:0016787">
    <property type="term" value="F:hydrolase activity"/>
    <property type="evidence" value="ECO:0007669"/>
    <property type="project" value="UniProtKB-KW"/>
</dbReference>
<comment type="subunit">
    <text evidence="9">Homodimer, forms a heterotetramer with a Cas1 homodimer.</text>
</comment>
<keyword evidence="3 9" id="KW-0540">Nuclease</keyword>
<proteinExistence type="inferred from homology"/>
<dbReference type="EMBL" id="UGQA01000001">
    <property type="protein sequence ID" value="STY95122.1"/>
    <property type="molecule type" value="Genomic_DNA"/>
</dbReference>
<comment type="similarity">
    <text evidence="2 9">Belongs to the CRISPR-associated endoribonuclease Cas2 protein family.</text>
</comment>
<keyword evidence="7 9" id="KW-0460">Magnesium</keyword>
<gene>
    <name evidence="9" type="primary">cas2</name>
    <name evidence="10" type="ORF">NCTC11091_00913</name>
</gene>
<sequence>MHKQNFLICYDITSPKRLQRLQRLVSKDGFQLQYSVYYATLYPDAMDKLIKKIQTIINPNHDDVRVYVVAPLEQAFVVGKRCPDVMVFGEAGERMQW</sequence>
<dbReference type="GO" id="GO:0004521">
    <property type="term" value="F:RNA endonuclease activity"/>
    <property type="evidence" value="ECO:0007669"/>
    <property type="project" value="InterPro"/>
</dbReference>